<dbReference type="AlphaFoldDB" id="W2IEG9"/>
<feature type="compositionally biased region" description="Basic residues" evidence="1">
    <location>
        <begin position="1"/>
        <end position="10"/>
    </location>
</feature>
<sequence>MLSKRARRARLSGDALQDRREQESVCFQERRAVLSQEDRECEVNTTYRVSHRVLLNESNCSVLRSGAFGVRTRS</sequence>
<dbReference type="Proteomes" id="UP000054423">
    <property type="component" value="Unassembled WGS sequence"/>
</dbReference>
<protein>
    <submittedName>
        <fullName evidence="3">Uncharacterized protein</fullName>
    </submittedName>
</protein>
<name>W2IEG9_PHYNI</name>
<reference evidence="3" key="3">
    <citation type="submission" date="2013-11" db="EMBL/GenBank/DDBJ databases">
        <title>The Genome Sequence of Phytophthora parasitica CJ05E6.</title>
        <authorList>
            <consortium name="The Broad Institute Genomics Platform"/>
            <person name="Russ C."/>
            <person name="Tyler B."/>
            <person name="Panabieres F."/>
            <person name="Shan W."/>
            <person name="Tripathy S."/>
            <person name="Grunwald N."/>
            <person name="Machado M."/>
            <person name="Johnson C.S."/>
            <person name="Arredondo F."/>
            <person name="Hong C."/>
            <person name="Coffey M."/>
            <person name="Young S.K."/>
            <person name="Zeng Q."/>
            <person name="Gargeya S."/>
            <person name="Fitzgerald M."/>
            <person name="Abouelleil A."/>
            <person name="Alvarado L."/>
            <person name="Chapman S.B."/>
            <person name="Gainer-Dewar J."/>
            <person name="Goldberg J."/>
            <person name="Griggs A."/>
            <person name="Gujja S."/>
            <person name="Hansen M."/>
            <person name="Howarth C."/>
            <person name="Imamovic A."/>
            <person name="Ireland A."/>
            <person name="Larimer J."/>
            <person name="McCowan C."/>
            <person name="Murphy C."/>
            <person name="Pearson M."/>
            <person name="Poon T.W."/>
            <person name="Priest M."/>
            <person name="Roberts A."/>
            <person name="Saif S."/>
            <person name="Shea T."/>
            <person name="Sykes S."/>
            <person name="Wortman J."/>
            <person name="Nusbaum C."/>
            <person name="Birren B."/>
        </authorList>
    </citation>
    <scope>NUCLEOTIDE SEQUENCE [LARGE SCALE GENOMIC DNA]</scope>
    <source>
        <strain evidence="3">CJ05E6</strain>
    </source>
</reference>
<reference evidence="2" key="2">
    <citation type="submission" date="2013-11" db="EMBL/GenBank/DDBJ databases">
        <title>The Genome Sequence of Phytophthora parasitica CJ02B3.</title>
        <authorList>
            <consortium name="The Broad Institute Genomics Platform"/>
            <person name="Russ C."/>
            <person name="Tyler B."/>
            <person name="Panabieres F."/>
            <person name="Shan W."/>
            <person name="Tripathy S."/>
            <person name="Grunwald N."/>
            <person name="Machado M."/>
            <person name="Johnson C.S."/>
            <person name="Arredondo F."/>
            <person name="Hong C."/>
            <person name="Coffey M."/>
            <person name="Young S.K."/>
            <person name="Zeng Q."/>
            <person name="Gargeya S."/>
            <person name="Fitzgerald M."/>
            <person name="Abouelleil A."/>
            <person name="Alvarado L."/>
            <person name="Chapman S.B."/>
            <person name="Gainer-Dewar J."/>
            <person name="Goldberg J."/>
            <person name="Griggs A."/>
            <person name="Gujja S."/>
            <person name="Hansen M."/>
            <person name="Howarth C."/>
            <person name="Imamovic A."/>
            <person name="Ireland A."/>
            <person name="Larimer J."/>
            <person name="McCowan C."/>
            <person name="Murphy C."/>
            <person name="Pearson M."/>
            <person name="Poon T.W."/>
            <person name="Priest M."/>
            <person name="Roberts A."/>
            <person name="Saif S."/>
            <person name="Shea T."/>
            <person name="Sykes S."/>
            <person name="Wortman J."/>
            <person name="Nusbaum C."/>
            <person name="Birren B."/>
        </authorList>
    </citation>
    <scope>NUCLEOTIDE SEQUENCE [LARGE SCALE GENOMIC DNA]</scope>
    <source>
        <strain evidence="2">CJ02B3</strain>
    </source>
</reference>
<dbReference type="EMBL" id="KI674865">
    <property type="protein sequence ID" value="ETL32455.1"/>
    <property type="molecule type" value="Genomic_DNA"/>
</dbReference>
<evidence type="ECO:0000313" key="2">
    <source>
        <dbReference type="EMBL" id="ETK79022.1"/>
    </source>
</evidence>
<accession>W2IEG9</accession>
<evidence type="ECO:0000256" key="1">
    <source>
        <dbReference type="SAM" id="MobiDB-lite"/>
    </source>
</evidence>
<evidence type="ECO:0000313" key="3">
    <source>
        <dbReference type="EMBL" id="ETL32455.1"/>
    </source>
</evidence>
<dbReference type="Proteomes" id="UP000053236">
    <property type="component" value="Unassembled WGS sequence"/>
</dbReference>
<evidence type="ECO:0000313" key="4">
    <source>
        <dbReference type="EMBL" id="ETL85707.1"/>
    </source>
</evidence>
<dbReference type="Proteomes" id="UP000053864">
    <property type="component" value="Unassembled WGS sequence"/>
</dbReference>
<feature type="region of interest" description="Disordered" evidence="1">
    <location>
        <begin position="1"/>
        <end position="20"/>
    </location>
</feature>
<proteinExistence type="predicted"/>
<dbReference type="EMBL" id="KI681561">
    <property type="protein sequence ID" value="ETL85707.1"/>
    <property type="molecule type" value="Genomic_DNA"/>
</dbReference>
<reference evidence="4" key="1">
    <citation type="submission" date="2013-11" db="EMBL/GenBank/DDBJ databases">
        <title>The Genome Sequence of Phytophthora parasitica CHvinca01.</title>
        <authorList>
            <consortium name="The Broad Institute Genomics Platform"/>
            <person name="Russ C."/>
            <person name="Tyler B."/>
            <person name="Panabieres F."/>
            <person name="Shan W."/>
            <person name="Tripathy S."/>
            <person name="Grunwald N."/>
            <person name="Machado M."/>
            <person name="Johnson C.S."/>
            <person name="Arredondo F."/>
            <person name="Hong C."/>
            <person name="Coffey M."/>
            <person name="Young S.K."/>
            <person name="Zeng Q."/>
            <person name="Gargeya S."/>
            <person name="Fitzgerald M."/>
            <person name="Abouelleil A."/>
            <person name="Alvarado L."/>
            <person name="Chapman S.B."/>
            <person name="Gainer-Dewar J."/>
            <person name="Goldberg J."/>
            <person name="Griggs A."/>
            <person name="Gujja S."/>
            <person name="Hansen M."/>
            <person name="Howarth C."/>
            <person name="Imamovic A."/>
            <person name="Ireland A."/>
            <person name="Larimer J."/>
            <person name="McCowan C."/>
            <person name="Murphy C."/>
            <person name="Pearson M."/>
            <person name="Poon T.W."/>
            <person name="Priest M."/>
            <person name="Roberts A."/>
            <person name="Saif S."/>
            <person name="Shea T."/>
            <person name="Sykes S."/>
            <person name="Wortman J."/>
            <person name="Nusbaum C."/>
            <person name="Birren B."/>
        </authorList>
    </citation>
    <scope>NUCLEOTIDE SEQUENCE [LARGE SCALE GENOMIC DNA]</scope>
    <source>
        <strain evidence="4">CHvinca01</strain>
    </source>
</reference>
<dbReference type="EMBL" id="KI688111">
    <property type="protein sequence ID" value="ETK79022.1"/>
    <property type="molecule type" value="Genomic_DNA"/>
</dbReference>
<gene>
    <name evidence="2" type="ORF">L915_15090</name>
    <name evidence="3" type="ORF">L916_14982</name>
    <name evidence="4" type="ORF">L917_14800</name>
</gene>
<organism evidence="3">
    <name type="scientific">Phytophthora nicotianae</name>
    <name type="common">Potato buckeye rot agent</name>
    <name type="synonym">Phytophthora parasitica</name>
    <dbReference type="NCBI Taxonomy" id="4792"/>
    <lineage>
        <taxon>Eukaryota</taxon>
        <taxon>Sar</taxon>
        <taxon>Stramenopiles</taxon>
        <taxon>Oomycota</taxon>
        <taxon>Peronosporomycetes</taxon>
        <taxon>Peronosporales</taxon>
        <taxon>Peronosporaceae</taxon>
        <taxon>Phytophthora</taxon>
    </lineage>
</organism>